<feature type="repeat" description="WD" evidence="3">
    <location>
        <begin position="566"/>
        <end position="600"/>
    </location>
</feature>
<dbReference type="InterPro" id="IPR036322">
    <property type="entry name" value="WD40_repeat_dom_sf"/>
</dbReference>
<feature type="repeat" description="WD" evidence="3">
    <location>
        <begin position="525"/>
        <end position="559"/>
    </location>
</feature>
<feature type="repeat" description="WD" evidence="3">
    <location>
        <begin position="813"/>
        <end position="845"/>
    </location>
</feature>
<evidence type="ECO:0000256" key="2">
    <source>
        <dbReference type="ARBA" id="ARBA00022737"/>
    </source>
</evidence>
<dbReference type="InterPro" id="IPR027417">
    <property type="entry name" value="P-loop_NTPase"/>
</dbReference>
<protein>
    <submittedName>
        <fullName evidence="5">WD40 repeat-containing protein</fullName>
    </submittedName>
</protein>
<dbReference type="SUPFAM" id="SSF52540">
    <property type="entry name" value="P-loop containing nucleoside triphosphate hydrolases"/>
    <property type="match status" value="1"/>
</dbReference>
<dbReference type="PROSITE" id="PS50294">
    <property type="entry name" value="WD_REPEATS_REGION"/>
    <property type="match status" value="14"/>
</dbReference>
<dbReference type="RefSeq" id="WP_099069965.1">
    <property type="nucleotide sequence ID" value="NZ_LAHD01000050.1"/>
</dbReference>
<name>A0A9Q5ZAZ5_NOSLI</name>
<dbReference type="PROSITE" id="PS50082">
    <property type="entry name" value="WD_REPEATS_2"/>
    <property type="match status" value="14"/>
</dbReference>
<keyword evidence="4" id="KW-0472">Membrane</keyword>
<feature type="repeat" description="WD" evidence="3">
    <location>
        <begin position="648"/>
        <end position="680"/>
    </location>
</feature>
<feature type="repeat" description="WD" evidence="3">
    <location>
        <begin position="854"/>
        <end position="886"/>
    </location>
</feature>
<dbReference type="InterPro" id="IPR020472">
    <property type="entry name" value="WD40_PAC1"/>
</dbReference>
<dbReference type="InterPro" id="IPR001680">
    <property type="entry name" value="WD40_rpt"/>
</dbReference>
<gene>
    <name evidence="5" type="ORF">VF08_18100</name>
</gene>
<feature type="repeat" description="WD" evidence="3">
    <location>
        <begin position="936"/>
        <end position="968"/>
    </location>
</feature>
<feature type="repeat" description="WD" evidence="3">
    <location>
        <begin position="895"/>
        <end position="927"/>
    </location>
</feature>
<dbReference type="GO" id="GO:0000472">
    <property type="term" value="P:endonucleolytic cleavage to generate mature 5'-end of SSU-rRNA from (SSU-rRNA, 5.8S rRNA, LSU-rRNA)"/>
    <property type="evidence" value="ECO:0007669"/>
    <property type="project" value="TreeGrafter"/>
</dbReference>
<feature type="transmembrane region" description="Helical" evidence="4">
    <location>
        <begin position="411"/>
        <end position="433"/>
    </location>
</feature>
<dbReference type="SUPFAM" id="SSF50998">
    <property type="entry name" value="Quinoprotein alcohol dehydrogenase-like"/>
    <property type="match status" value="2"/>
</dbReference>
<dbReference type="GeneID" id="57093046"/>
<evidence type="ECO:0000313" key="5">
    <source>
        <dbReference type="EMBL" id="PHK02651.1"/>
    </source>
</evidence>
<dbReference type="PANTHER" id="PTHR19854:SF15">
    <property type="entry name" value="TRANSDUCIN BETA-LIKE PROTEIN 3"/>
    <property type="match status" value="1"/>
</dbReference>
<feature type="repeat" description="WD" evidence="3">
    <location>
        <begin position="977"/>
        <end position="1009"/>
    </location>
</feature>
<feature type="repeat" description="WD" evidence="3">
    <location>
        <begin position="771"/>
        <end position="812"/>
    </location>
</feature>
<dbReference type="SUPFAM" id="SSF50978">
    <property type="entry name" value="WD40 repeat-like"/>
    <property type="match status" value="1"/>
</dbReference>
<dbReference type="Proteomes" id="UP000222310">
    <property type="component" value="Unassembled WGS sequence"/>
</dbReference>
<evidence type="ECO:0000256" key="3">
    <source>
        <dbReference type="PROSITE-ProRule" id="PRU00221"/>
    </source>
</evidence>
<sequence length="1166" mass="129275">MANPTIYTVGGTVQAGGGIYIPRQADDELLGLCRSGTFAYVLTPRQMGKSSLMVRTAQRLTDEEIRSVIVDLQELGANVTAEQWYFGFLVKLDDQLMFDTDVVNWWQEHEHLGVSQRLTQFFEKILLAEVEGQVVIFVDEIDSTLSLDFTDDFFIAIRYLYVARATNAEFNRLSFVLMGVATPGDLISDAKRTPFNIGQRVDLTDFTFEEALPLAEGLGLPSDEAKQILHQVLKWTGGHPYLTQRLCGALVAERHNKFVETRFMSQRLAGVPTPLASSRETRPTQWLPVVATGVASVLRSKDVGTIVNSTFFGVMSEQDNNLQFVRDMLTKRAPDPEVLTIYREIRWGKRAVVDEEQSLAKSHLKLSGVVRRENNVLRVRNQIYQQVFDYKWINKHLPFNLRDRWERLKPALPYVIVMIVFSTLSTAVAWYIYEQNLIAQKALEEANKRRINAEILAKSLELQNLMAEKSEFDAFVASLKVGKRLKTPNKNVEQDTRMLALPTLKQAILPILKQAIYKFKERNRIQDHNHSVRGVVFSPDGQTIASVSDDKTVKLWNLKGQVLQTLTGHSYWISGVAFSPDGQTIASVSHDKTVKLWNLKGQVLQTLTGHSDSVRGVAFSPDGQTITSVSDDKTVKLWNLKGQVLQTLTGHSDSVRSVAFSPNGQIIASASRDKTVKLWNRNGKVLQTLTGHSDSVRGVAFSPDGQIIASGSDDKTVKLWNLKGQMLQTLTGHNDLVNTVAFSPDGQIVASSSDDKTVKLWNLKGQMLQTLIGHSDLVNSVVFSPDGQTIASGSDDKTVRLWNRNRQKVLPTLPGHTSSVNNVAFSPDGQTIASVSDDKTVRLWDRKGKVLQILTGHSDSVRGVAFSPDGQTIASASDDKTVRLWNRNGKVLQILTGHSDSVRGVAFSLDGQIIASASRDKTVKLWNRNGKVLQTLTGHSDLVNTVAFSPDSQIIASASRDKTVKLWNRNGKVLQTLTGHSDLVWGAAFSPDGQIIASASSDKMVKLWNRNGKVLQTLQDHRDWVWGVAFSPDGRTIASASLDDTVKLWNRNGQVLQTLQSHNSSVYGVAFSPDNQTIASASHDKTVKLWNRNGQLLQTLAIGHSKSVRGMTSGDDGQIIASTSLDKTDLDDLMVKGCAWVRDYLQNNPNVNESDKRLCDDVGIGR</sequence>
<dbReference type="EMBL" id="LAHD01000050">
    <property type="protein sequence ID" value="PHK02651.1"/>
    <property type="molecule type" value="Genomic_DNA"/>
</dbReference>
<dbReference type="InterPro" id="IPR019775">
    <property type="entry name" value="WD40_repeat_CS"/>
</dbReference>
<reference evidence="5 6" key="1">
    <citation type="submission" date="2015-02" db="EMBL/GenBank/DDBJ databases">
        <title>Nostoc linckia genome annotation.</title>
        <authorList>
            <person name="Zhou Z."/>
        </authorList>
    </citation>
    <scope>NUCLEOTIDE SEQUENCE [LARGE SCALE GENOMIC DNA]</scope>
    <source>
        <strain evidence="6">z8</strain>
    </source>
</reference>
<dbReference type="GO" id="GO:0034511">
    <property type="term" value="F:U3 snoRNA binding"/>
    <property type="evidence" value="ECO:0007669"/>
    <property type="project" value="TreeGrafter"/>
</dbReference>
<dbReference type="PROSITE" id="PS00678">
    <property type="entry name" value="WD_REPEATS_1"/>
    <property type="match status" value="5"/>
</dbReference>
<keyword evidence="4" id="KW-1133">Transmembrane helix</keyword>
<dbReference type="Gene3D" id="2.130.10.10">
    <property type="entry name" value="YVTN repeat-like/Quinoprotein amine dehydrogenase"/>
    <property type="match status" value="5"/>
</dbReference>
<proteinExistence type="predicted"/>
<evidence type="ECO:0000256" key="1">
    <source>
        <dbReference type="ARBA" id="ARBA00022574"/>
    </source>
</evidence>
<keyword evidence="1 3" id="KW-0853">WD repeat</keyword>
<dbReference type="Pfam" id="PF14516">
    <property type="entry name" value="AAA_35"/>
    <property type="match status" value="1"/>
</dbReference>
<dbReference type="Gene3D" id="3.40.50.300">
    <property type="entry name" value="P-loop containing nucleotide triphosphate hydrolases"/>
    <property type="match status" value="1"/>
</dbReference>
<dbReference type="PRINTS" id="PR00320">
    <property type="entry name" value="GPROTEINBRPT"/>
</dbReference>
<dbReference type="AlphaFoldDB" id="A0A9Q5ZAZ5"/>
<dbReference type="CDD" id="cd00200">
    <property type="entry name" value="WD40"/>
    <property type="match status" value="2"/>
</dbReference>
<feature type="repeat" description="WD" evidence="3">
    <location>
        <begin position="1018"/>
        <end position="1050"/>
    </location>
</feature>
<feature type="repeat" description="WD" evidence="3">
    <location>
        <begin position="1059"/>
        <end position="1091"/>
    </location>
</feature>
<dbReference type="InterPro" id="IPR015943">
    <property type="entry name" value="WD40/YVTN_repeat-like_dom_sf"/>
</dbReference>
<dbReference type="Pfam" id="PF00400">
    <property type="entry name" value="WD40"/>
    <property type="match status" value="15"/>
</dbReference>
<keyword evidence="2" id="KW-0677">Repeat</keyword>
<dbReference type="InterPro" id="IPR011047">
    <property type="entry name" value="Quinoprotein_ADH-like_sf"/>
</dbReference>
<dbReference type="SMART" id="SM00320">
    <property type="entry name" value="WD40"/>
    <property type="match status" value="15"/>
</dbReference>
<dbReference type="GO" id="GO:0000480">
    <property type="term" value="P:endonucleolytic cleavage in 5'-ETS of tricistronic rRNA transcript (SSU-rRNA, 5.8S rRNA, LSU-rRNA)"/>
    <property type="evidence" value="ECO:0007669"/>
    <property type="project" value="TreeGrafter"/>
</dbReference>
<accession>A0A9Q5ZAZ5</accession>
<evidence type="ECO:0000313" key="6">
    <source>
        <dbReference type="Proteomes" id="UP000222310"/>
    </source>
</evidence>
<comment type="caution">
    <text evidence="5">The sequence shown here is derived from an EMBL/GenBank/DDBJ whole genome shotgun (WGS) entry which is preliminary data.</text>
</comment>
<evidence type="ECO:0000256" key="4">
    <source>
        <dbReference type="SAM" id="Phobius"/>
    </source>
</evidence>
<keyword evidence="4" id="KW-0812">Transmembrane</keyword>
<feature type="repeat" description="WD" evidence="3">
    <location>
        <begin position="730"/>
        <end position="764"/>
    </location>
</feature>
<dbReference type="PANTHER" id="PTHR19854">
    <property type="entry name" value="TRANSDUCIN BETA-LIKE 3"/>
    <property type="match status" value="1"/>
</dbReference>
<organism evidence="5 6">
    <name type="scientific">Nostoc linckia z8</name>
    <dbReference type="NCBI Taxonomy" id="1628746"/>
    <lineage>
        <taxon>Bacteria</taxon>
        <taxon>Bacillati</taxon>
        <taxon>Cyanobacteriota</taxon>
        <taxon>Cyanophyceae</taxon>
        <taxon>Nostocales</taxon>
        <taxon>Nostocaceae</taxon>
        <taxon>Nostoc</taxon>
    </lineage>
</organism>
<feature type="repeat" description="WD" evidence="3">
    <location>
        <begin position="689"/>
        <end position="723"/>
    </location>
</feature>
<feature type="repeat" description="WD" evidence="3">
    <location>
        <begin position="607"/>
        <end position="641"/>
    </location>
</feature>